<dbReference type="Pfam" id="PF00319">
    <property type="entry name" value="SRF-TF"/>
    <property type="match status" value="1"/>
</dbReference>
<evidence type="ECO:0000256" key="4">
    <source>
        <dbReference type="ARBA" id="ARBA00023163"/>
    </source>
</evidence>
<keyword evidence="2" id="KW-0805">Transcription regulation</keyword>
<evidence type="ECO:0000313" key="9">
    <source>
        <dbReference type="Proteomes" id="UP000235145"/>
    </source>
</evidence>
<feature type="domain" description="MADS-box" evidence="7">
    <location>
        <begin position="14"/>
        <end position="74"/>
    </location>
</feature>
<evidence type="ECO:0000256" key="5">
    <source>
        <dbReference type="ARBA" id="ARBA00023242"/>
    </source>
</evidence>
<evidence type="ECO:0000256" key="1">
    <source>
        <dbReference type="ARBA" id="ARBA00004123"/>
    </source>
</evidence>
<dbReference type="InterPro" id="IPR036879">
    <property type="entry name" value="TF_MADSbox_sf"/>
</dbReference>
<proteinExistence type="predicted"/>
<keyword evidence="3" id="KW-0238">DNA-binding</keyword>
<keyword evidence="5" id="KW-0539">Nucleus</keyword>
<dbReference type="PANTHER" id="PTHR11945">
    <property type="entry name" value="MADS BOX PROTEIN"/>
    <property type="match status" value="1"/>
</dbReference>
<name>A0A9R1WCH6_LACSA</name>
<dbReference type="PROSITE" id="PS50066">
    <property type="entry name" value="MADS_BOX_2"/>
    <property type="match status" value="1"/>
</dbReference>
<evidence type="ECO:0000256" key="6">
    <source>
        <dbReference type="SAM" id="Coils"/>
    </source>
</evidence>
<evidence type="ECO:0000256" key="3">
    <source>
        <dbReference type="ARBA" id="ARBA00023125"/>
    </source>
</evidence>
<evidence type="ECO:0000256" key="2">
    <source>
        <dbReference type="ARBA" id="ARBA00023015"/>
    </source>
</evidence>
<sequence>MEVESMARLPKGGSGRKKIQLKRIENEKERAVTLTKRYGGLFKKANELATLCGVQIAIIVFSLSGKPLSFGSPGVPFIINKFLNLNQADQQPDDFITRFKKSYNESRLQNLNQELDELNEQLANEKKRGQMLKERLKAMLGCETHEEYIGSLGIHGLMQLRSKLDEMKQHIERSDDEIIGASSSNDEAEVDLSKIGAPEDYLKL</sequence>
<dbReference type="GO" id="GO:0046983">
    <property type="term" value="F:protein dimerization activity"/>
    <property type="evidence" value="ECO:0007669"/>
    <property type="project" value="InterPro"/>
</dbReference>
<dbReference type="PANTHER" id="PTHR11945:SF821">
    <property type="entry name" value="AGAMOUS-LIKE 57"/>
    <property type="match status" value="1"/>
</dbReference>
<dbReference type="Proteomes" id="UP000235145">
    <property type="component" value="Unassembled WGS sequence"/>
</dbReference>
<reference evidence="8 9" key="1">
    <citation type="journal article" date="2017" name="Nat. Commun.">
        <title>Genome assembly with in vitro proximity ligation data and whole-genome triplication in lettuce.</title>
        <authorList>
            <person name="Reyes-Chin-Wo S."/>
            <person name="Wang Z."/>
            <person name="Yang X."/>
            <person name="Kozik A."/>
            <person name="Arikit S."/>
            <person name="Song C."/>
            <person name="Xia L."/>
            <person name="Froenicke L."/>
            <person name="Lavelle D.O."/>
            <person name="Truco M.J."/>
            <person name="Xia R."/>
            <person name="Zhu S."/>
            <person name="Xu C."/>
            <person name="Xu H."/>
            <person name="Xu X."/>
            <person name="Cox K."/>
            <person name="Korf I."/>
            <person name="Meyers B.C."/>
            <person name="Michelmore R.W."/>
        </authorList>
    </citation>
    <scope>NUCLEOTIDE SEQUENCE [LARGE SCALE GENOMIC DNA]</scope>
    <source>
        <strain evidence="9">cv. Salinas</strain>
        <tissue evidence="8">Seedlings</tissue>
    </source>
</reference>
<keyword evidence="4" id="KW-0804">Transcription</keyword>
<dbReference type="GO" id="GO:0006357">
    <property type="term" value="P:regulation of transcription by RNA polymerase II"/>
    <property type="evidence" value="ECO:0000318"/>
    <property type="project" value="GO_Central"/>
</dbReference>
<dbReference type="AlphaFoldDB" id="A0A9R1WCH6"/>
<dbReference type="Gene3D" id="3.40.1810.10">
    <property type="entry name" value="Transcription factor, MADS-box"/>
    <property type="match status" value="1"/>
</dbReference>
<feature type="coiled-coil region" evidence="6">
    <location>
        <begin position="101"/>
        <end position="177"/>
    </location>
</feature>
<dbReference type="GO" id="GO:0000981">
    <property type="term" value="F:DNA-binding transcription factor activity, RNA polymerase II-specific"/>
    <property type="evidence" value="ECO:0000318"/>
    <property type="project" value="GO_Central"/>
</dbReference>
<gene>
    <name evidence="8" type="ORF">LSAT_V11C100003100</name>
</gene>
<evidence type="ECO:0000259" key="7">
    <source>
        <dbReference type="PROSITE" id="PS50066"/>
    </source>
</evidence>
<keyword evidence="9" id="KW-1185">Reference proteome</keyword>
<evidence type="ECO:0000313" key="8">
    <source>
        <dbReference type="EMBL" id="KAJ0224197.1"/>
    </source>
</evidence>
<dbReference type="GO" id="GO:0000978">
    <property type="term" value="F:RNA polymerase II cis-regulatory region sequence-specific DNA binding"/>
    <property type="evidence" value="ECO:0000318"/>
    <property type="project" value="GO_Central"/>
</dbReference>
<dbReference type="PRINTS" id="PR00404">
    <property type="entry name" value="MADSDOMAIN"/>
</dbReference>
<keyword evidence="6" id="KW-0175">Coiled coil</keyword>
<dbReference type="GO" id="GO:0005634">
    <property type="term" value="C:nucleus"/>
    <property type="evidence" value="ECO:0007669"/>
    <property type="project" value="UniProtKB-SubCell"/>
</dbReference>
<dbReference type="EMBL" id="NBSK02000001">
    <property type="protein sequence ID" value="KAJ0224197.1"/>
    <property type="molecule type" value="Genomic_DNA"/>
</dbReference>
<dbReference type="SMART" id="SM00432">
    <property type="entry name" value="MADS"/>
    <property type="match status" value="1"/>
</dbReference>
<dbReference type="SUPFAM" id="SSF55455">
    <property type="entry name" value="SRF-like"/>
    <property type="match status" value="1"/>
</dbReference>
<protein>
    <recommendedName>
        <fullName evidence="7">MADS-box domain-containing protein</fullName>
    </recommendedName>
</protein>
<comment type="subcellular location">
    <subcellularLocation>
        <location evidence="1">Nucleus</location>
    </subcellularLocation>
</comment>
<dbReference type="InterPro" id="IPR002100">
    <property type="entry name" value="TF_MADSbox"/>
</dbReference>
<organism evidence="8 9">
    <name type="scientific">Lactuca sativa</name>
    <name type="common">Garden lettuce</name>
    <dbReference type="NCBI Taxonomy" id="4236"/>
    <lineage>
        <taxon>Eukaryota</taxon>
        <taxon>Viridiplantae</taxon>
        <taxon>Streptophyta</taxon>
        <taxon>Embryophyta</taxon>
        <taxon>Tracheophyta</taxon>
        <taxon>Spermatophyta</taxon>
        <taxon>Magnoliopsida</taxon>
        <taxon>eudicotyledons</taxon>
        <taxon>Gunneridae</taxon>
        <taxon>Pentapetalae</taxon>
        <taxon>asterids</taxon>
        <taxon>campanulids</taxon>
        <taxon>Asterales</taxon>
        <taxon>Asteraceae</taxon>
        <taxon>Cichorioideae</taxon>
        <taxon>Cichorieae</taxon>
        <taxon>Lactucinae</taxon>
        <taxon>Lactuca</taxon>
    </lineage>
</organism>
<comment type="caution">
    <text evidence="8">The sequence shown here is derived from an EMBL/GenBank/DDBJ whole genome shotgun (WGS) entry which is preliminary data.</text>
</comment>
<accession>A0A9R1WCH6</accession>